<feature type="chain" id="PRO_5047439346" description="Collagen-like protein" evidence="2">
    <location>
        <begin position="33"/>
        <end position="368"/>
    </location>
</feature>
<keyword evidence="4" id="KW-1185">Reference proteome</keyword>
<feature type="compositionally biased region" description="Gly residues" evidence="1">
    <location>
        <begin position="318"/>
        <end position="329"/>
    </location>
</feature>
<feature type="region of interest" description="Disordered" evidence="1">
    <location>
        <begin position="291"/>
        <end position="347"/>
    </location>
</feature>
<keyword evidence="2" id="KW-0732">Signal</keyword>
<feature type="compositionally biased region" description="Gly residues" evidence="1">
    <location>
        <begin position="244"/>
        <end position="269"/>
    </location>
</feature>
<feature type="compositionally biased region" description="Gly residues" evidence="1">
    <location>
        <begin position="291"/>
        <end position="311"/>
    </location>
</feature>
<feature type="region of interest" description="Disordered" evidence="1">
    <location>
        <begin position="210"/>
        <end position="273"/>
    </location>
</feature>
<gene>
    <name evidence="3" type="ORF">LKMONMHP_2398</name>
</gene>
<evidence type="ECO:0000313" key="3">
    <source>
        <dbReference type="EMBL" id="GJE27538.1"/>
    </source>
</evidence>
<feature type="compositionally biased region" description="Gly residues" evidence="1">
    <location>
        <begin position="163"/>
        <end position="183"/>
    </location>
</feature>
<evidence type="ECO:0000256" key="1">
    <source>
        <dbReference type="SAM" id="MobiDB-lite"/>
    </source>
</evidence>
<dbReference type="EMBL" id="BPQV01000006">
    <property type="protein sequence ID" value="GJE27538.1"/>
    <property type="molecule type" value="Genomic_DNA"/>
</dbReference>
<dbReference type="Proteomes" id="UP001055156">
    <property type="component" value="Unassembled WGS sequence"/>
</dbReference>
<comment type="caution">
    <text evidence="3">The sequence shown here is derived from an EMBL/GenBank/DDBJ whole genome shotgun (WGS) entry which is preliminary data.</text>
</comment>
<feature type="compositionally biased region" description="Gly residues" evidence="1">
    <location>
        <begin position="210"/>
        <end position="230"/>
    </location>
</feature>
<feature type="signal peptide" evidence="2">
    <location>
        <begin position="1"/>
        <end position="32"/>
    </location>
</feature>
<evidence type="ECO:0000313" key="4">
    <source>
        <dbReference type="Proteomes" id="UP001055156"/>
    </source>
</evidence>
<evidence type="ECO:0000256" key="2">
    <source>
        <dbReference type="SAM" id="SignalP"/>
    </source>
</evidence>
<name>A0ABQ4T891_METOR</name>
<feature type="region of interest" description="Disordered" evidence="1">
    <location>
        <begin position="150"/>
        <end position="192"/>
    </location>
</feature>
<reference evidence="3" key="2">
    <citation type="submission" date="2021-08" db="EMBL/GenBank/DDBJ databases">
        <authorList>
            <person name="Tani A."/>
            <person name="Ola A."/>
            <person name="Ogura Y."/>
            <person name="Katsura K."/>
            <person name="Hayashi T."/>
        </authorList>
    </citation>
    <scope>NUCLEOTIDE SEQUENCE</scope>
    <source>
        <strain evidence="3">NBRC 15689</strain>
    </source>
</reference>
<proteinExistence type="predicted"/>
<evidence type="ECO:0008006" key="5">
    <source>
        <dbReference type="Google" id="ProtNLM"/>
    </source>
</evidence>
<sequence>MLDWNIAVRKSQHLYFYLSMLSLWAFHSSASAQTEENFRDKLALCAAGAKMNVAPEIIDSFSTLYKERSANGPSVITLGDFLSVIPPKQQIQALDLYNQCATGQGGIKRQIVELPANLVTDGASFKATASDIVANSSTIRSFSRVFRAEDGAKGQDGSNGRNGDNGAGGRGADGSAGQQGGEGRSGDSANSIQIEGDSFVGHLVIDNSGANGGNGGSGGRGGIGGAGGRGSSAITGVFDCRSGPGNGGGGGNGGNGGDAGRGGNGGDGGPVIVRLKSVAPGSTISIVSKGGVGGGAGSPGLPGTPGIGGPPGETRGLCSGGGRGAGAIGASGTQGRTAEAGKEGRAGQIEVTIDGKTVLATGEYRHAP</sequence>
<organism evidence="3 4">
    <name type="scientific">Methylobacterium organophilum</name>
    <dbReference type="NCBI Taxonomy" id="410"/>
    <lineage>
        <taxon>Bacteria</taxon>
        <taxon>Pseudomonadati</taxon>
        <taxon>Pseudomonadota</taxon>
        <taxon>Alphaproteobacteria</taxon>
        <taxon>Hyphomicrobiales</taxon>
        <taxon>Methylobacteriaceae</taxon>
        <taxon>Methylobacterium</taxon>
    </lineage>
</organism>
<accession>A0ABQ4T891</accession>
<reference evidence="3" key="1">
    <citation type="journal article" date="2021" name="Front. Microbiol.">
        <title>Comprehensive Comparative Genomics and Phenotyping of Methylobacterium Species.</title>
        <authorList>
            <person name="Alessa O."/>
            <person name="Ogura Y."/>
            <person name="Fujitani Y."/>
            <person name="Takami H."/>
            <person name="Hayashi T."/>
            <person name="Sahin N."/>
            <person name="Tani A."/>
        </authorList>
    </citation>
    <scope>NUCLEOTIDE SEQUENCE</scope>
    <source>
        <strain evidence="3">NBRC 15689</strain>
    </source>
</reference>
<protein>
    <recommendedName>
        <fullName evidence="5">Collagen-like protein</fullName>
    </recommendedName>
</protein>